<comment type="caution">
    <text evidence="5">The sequence shown here is derived from an EMBL/GenBank/DDBJ whole genome shotgun (WGS) entry which is preliminary data.</text>
</comment>
<dbReference type="Gene3D" id="2.60.40.10">
    <property type="entry name" value="Immunoglobulins"/>
    <property type="match status" value="2"/>
</dbReference>
<dbReference type="GO" id="GO:0016798">
    <property type="term" value="F:hydrolase activity, acting on glycosyl bonds"/>
    <property type="evidence" value="ECO:0007669"/>
    <property type="project" value="UniProtKB-KW"/>
</dbReference>
<dbReference type="OrthoDB" id="3405767at2"/>
<dbReference type="AlphaFoldDB" id="A0A495W517"/>
<evidence type="ECO:0000256" key="3">
    <source>
        <dbReference type="SAM" id="MobiDB-lite"/>
    </source>
</evidence>
<feature type="compositionally biased region" description="Basic and acidic residues" evidence="3">
    <location>
        <begin position="308"/>
        <end position="335"/>
    </location>
</feature>
<keyword evidence="2" id="KW-0624">Polysaccharide degradation</keyword>
<gene>
    <name evidence="5" type="ORF">C8E97_4429</name>
</gene>
<dbReference type="InterPro" id="IPR003961">
    <property type="entry name" value="FN3_dom"/>
</dbReference>
<dbReference type="InterPro" id="IPR013783">
    <property type="entry name" value="Ig-like_fold"/>
</dbReference>
<accession>A0A495W517</accession>
<dbReference type="CDD" id="cd00063">
    <property type="entry name" value="FN3"/>
    <property type="match status" value="2"/>
</dbReference>
<evidence type="ECO:0000256" key="1">
    <source>
        <dbReference type="ARBA" id="ARBA00023295"/>
    </source>
</evidence>
<dbReference type="InterPro" id="IPR036116">
    <property type="entry name" value="FN3_sf"/>
</dbReference>
<dbReference type="Pfam" id="PF00041">
    <property type="entry name" value="fn3"/>
    <property type="match status" value="2"/>
</dbReference>
<evidence type="ECO:0000313" key="5">
    <source>
        <dbReference type="EMBL" id="RKT55743.1"/>
    </source>
</evidence>
<protein>
    <submittedName>
        <fullName evidence="5">Fibronectin type III domain protein</fullName>
    </submittedName>
</protein>
<evidence type="ECO:0000256" key="2">
    <source>
        <dbReference type="ARBA" id="ARBA00023326"/>
    </source>
</evidence>
<feature type="compositionally biased region" description="Pro residues" evidence="3">
    <location>
        <begin position="421"/>
        <end position="437"/>
    </location>
</feature>
<sequence>MIITRSASRKGGPYALVAVLCAAVLVATLTGATRPLSAAAFTTTGHWVYNSVLGVVFHIDGGTANVDARLPVDAEVGSQVLQGDTRAFVVGQGRITPFDKATLSPQGSVPAPADEHPLGIEVVGGPYAVYRGAGKVVRLGDPTATIAAGGPIGNPVVTDDGTMWLHRTGVGSICTIARSAVELSGCPVSAPADHAGALTVVGGRPAFVDLFTGSLHTVDNGVLGPGKALGVSLSPNSRPAARDLGGRVAILDPIRRNLVLVDPDARPAAAAVTVPLPAGDYDGPVSTGDVVALVERKQGTVLTFGPDGARRDEKPVKRDQGEPRLSQGEDRRVYVEDSDGTQVLVVAEDGRVRDVDVSGKQAATPQSQPQPPDDTSEPDVGVPTPGNGRRDPLPGRQHPDQRGTDQRATDQREPDRQDRTTPPPPPAPVPAGRPGAPPSVLAQAGNGSATVTWGEAPDNRAPITSYLVSWQGGGGSGSFPVGGDQRQAVVEGLVNGERYVITVAATNQVGAGPGTSANPVVPVAPVSPAAPPVGLKASYDPDDRPTRDVTVSWGQPALNGGTLVHYVVAATGQGTRQVTATEAKYKQLEAATAYTFTVHAVTRTPDGQLLDGEAASISIRDEKPKTASAHIEQGGPSQTDRCHPPACAWVNATMSGLDPNTTYLLRLSSNSTLDVRTEPFTTDATGAAVYNKLNYDVPGERVWVTVLTESRQEVIESNRITWK</sequence>
<feature type="compositionally biased region" description="Basic and acidic residues" evidence="3">
    <location>
        <begin position="388"/>
        <end position="419"/>
    </location>
</feature>
<dbReference type="RefSeq" id="WP_121007408.1">
    <property type="nucleotide sequence ID" value="NZ_RBXO01000001.1"/>
</dbReference>
<feature type="domain" description="Fibronectin type-III" evidence="4">
    <location>
        <begin position="434"/>
        <end position="529"/>
    </location>
</feature>
<name>A0A495W517_9PSEU</name>
<keyword evidence="1" id="KW-0378">Hydrolase</keyword>
<keyword evidence="2" id="KW-0119">Carbohydrate metabolism</keyword>
<organism evidence="5 6">
    <name type="scientific">Saccharothrix australiensis</name>
    <dbReference type="NCBI Taxonomy" id="2072"/>
    <lineage>
        <taxon>Bacteria</taxon>
        <taxon>Bacillati</taxon>
        <taxon>Actinomycetota</taxon>
        <taxon>Actinomycetes</taxon>
        <taxon>Pseudonocardiales</taxon>
        <taxon>Pseudonocardiaceae</taxon>
        <taxon>Saccharothrix</taxon>
    </lineage>
</organism>
<dbReference type="SUPFAM" id="SSF49265">
    <property type="entry name" value="Fibronectin type III"/>
    <property type="match status" value="1"/>
</dbReference>
<dbReference type="SMART" id="SM00060">
    <property type="entry name" value="FN3"/>
    <property type="match status" value="2"/>
</dbReference>
<evidence type="ECO:0000313" key="6">
    <source>
        <dbReference type="Proteomes" id="UP000282084"/>
    </source>
</evidence>
<dbReference type="Proteomes" id="UP000282084">
    <property type="component" value="Unassembled WGS sequence"/>
</dbReference>
<dbReference type="GO" id="GO:0000272">
    <property type="term" value="P:polysaccharide catabolic process"/>
    <property type="evidence" value="ECO:0007669"/>
    <property type="project" value="UniProtKB-KW"/>
</dbReference>
<evidence type="ECO:0000259" key="4">
    <source>
        <dbReference type="PROSITE" id="PS50853"/>
    </source>
</evidence>
<dbReference type="PROSITE" id="PS50853">
    <property type="entry name" value="FN3"/>
    <property type="match status" value="1"/>
</dbReference>
<feature type="region of interest" description="Disordered" evidence="3">
    <location>
        <begin position="303"/>
        <end position="458"/>
    </location>
</feature>
<feature type="compositionally biased region" description="Basic and acidic residues" evidence="3">
    <location>
        <begin position="348"/>
        <end position="357"/>
    </location>
</feature>
<dbReference type="EMBL" id="RBXO01000001">
    <property type="protein sequence ID" value="RKT55743.1"/>
    <property type="molecule type" value="Genomic_DNA"/>
</dbReference>
<reference evidence="5 6" key="1">
    <citation type="submission" date="2018-10" db="EMBL/GenBank/DDBJ databases">
        <title>Sequencing the genomes of 1000 actinobacteria strains.</title>
        <authorList>
            <person name="Klenk H.-P."/>
        </authorList>
    </citation>
    <scope>NUCLEOTIDE SEQUENCE [LARGE SCALE GENOMIC DNA]</scope>
    <source>
        <strain evidence="5 6">DSM 43800</strain>
    </source>
</reference>
<keyword evidence="6" id="KW-1185">Reference proteome</keyword>
<feature type="region of interest" description="Disordered" evidence="3">
    <location>
        <begin position="622"/>
        <end position="642"/>
    </location>
</feature>
<proteinExistence type="predicted"/>
<keyword evidence="1" id="KW-0326">Glycosidase</keyword>